<sequence>MTAEEVALICPPKHATKDVEHKDPEAKRAKVSKPIENMFAALELEDGEVVE</sequence>
<dbReference type="AlphaFoldDB" id="A0A6C0JJ93"/>
<protein>
    <submittedName>
        <fullName evidence="1">Uncharacterized protein</fullName>
    </submittedName>
</protein>
<proteinExistence type="predicted"/>
<accession>A0A6C0JJ93</accession>
<reference evidence="1" key="1">
    <citation type="journal article" date="2020" name="Nature">
        <title>Giant virus diversity and host interactions through global metagenomics.</title>
        <authorList>
            <person name="Schulz F."/>
            <person name="Roux S."/>
            <person name="Paez-Espino D."/>
            <person name="Jungbluth S."/>
            <person name="Walsh D.A."/>
            <person name="Denef V.J."/>
            <person name="McMahon K.D."/>
            <person name="Konstantinidis K.T."/>
            <person name="Eloe-Fadrosh E.A."/>
            <person name="Kyrpides N.C."/>
            <person name="Woyke T."/>
        </authorList>
    </citation>
    <scope>NUCLEOTIDE SEQUENCE</scope>
    <source>
        <strain evidence="1">GVMAG-M-3300027736-24</strain>
    </source>
</reference>
<evidence type="ECO:0000313" key="1">
    <source>
        <dbReference type="EMBL" id="QHU05639.1"/>
    </source>
</evidence>
<name>A0A6C0JJ93_9ZZZZ</name>
<organism evidence="1">
    <name type="scientific">viral metagenome</name>
    <dbReference type="NCBI Taxonomy" id="1070528"/>
    <lineage>
        <taxon>unclassified sequences</taxon>
        <taxon>metagenomes</taxon>
        <taxon>organismal metagenomes</taxon>
    </lineage>
</organism>
<dbReference type="EMBL" id="MN740417">
    <property type="protein sequence ID" value="QHU05639.1"/>
    <property type="molecule type" value="Genomic_DNA"/>
</dbReference>